<dbReference type="Gene3D" id="3.40.30.10">
    <property type="entry name" value="Glutaredoxin"/>
    <property type="match status" value="1"/>
</dbReference>
<sequence>MPLVLHAGSTNKYPFKALIAAEYSGVKVKLVKDFEMGVSNKTPEFMKMNPIGKVPVLETPDGPVFESNAIARYVTRVKADNPLYGSSLIEYVSGVRIVWVLKDLFVASYVLKFAGFKILCWFIKGLFGSDV</sequence>
<dbReference type="PANTHER" id="PTHR44372">
    <property type="entry name" value="ELONGATION FACTOR 1-GAMMA 1-RELATED"/>
    <property type="match status" value="1"/>
</dbReference>
<feature type="domain" description="GST N-terminal" evidence="1">
    <location>
        <begin position="1"/>
        <end position="82"/>
    </location>
</feature>
<dbReference type="AlphaFoldDB" id="A0A7N2MGN9"/>
<dbReference type="SUPFAM" id="SSF52833">
    <property type="entry name" value="Thioredoxin-like"/>
    <property type="match status" value="1"/>
</dbReference>
<dbReference type="Gramene" id="QL09p004780:mrna">
    <property type="protein sequence ID" value="QL09p004780:mrna"/>
    <property type="gene ID" value="QL09p004780"/>
</dbReference>
<dbReference type="GO" id="GO:0004364">
    <property type="term" value="F:glutathione transferase activity"/>
    <property type="evidence" value="ECO:0007669"/>
    <property type="project" value="InterPro"/>
</dbReference>
<dbReference type="EMBL" id="LRBV02000009">
    <property type="status" value="NOT_ANNOTATED_CDS"/>
    <property type="molecule type" value="Genomic_DNA"/>
</dbReference>
<keyword evidence="3" id="KW-1185">Reference proteome</keyword>
<dbReference type="InterPro" id="IPR044628">
    <property type="entry name" value="EF-1-gamma_plant"/>
</dbReference>
<protein>
    <recommendedName>
        <fullName evidence="1">GST N-terminal domain-containing protein</fullName>
    </recommendedName>
</protein>
<name>A0A7N2MGN9_QUELO</name>
<accession>A0A7N2MGN9</accession>
<dbReference type="OMA" id="KGDNILC"/>
<dbReference type="CDD" id="cd03044">
    <property type="entry name" value="GST_N_EF1Bgamma"/>
    <property type="match status" value="1"/>
</dbReference>
<organism evidence="2 3">
    <name type="scientific">Quercus lobata</name>
    <name type="common">Valley oak</name>
    <dbReference type="NCBI Taxonomy" id="97700"/>
    <lineage>
        <taxon>Eukaryota</taxon>
        <taxon>Viridiplantae</taxon>
        <taxon>Streptophyta</taxon>
        <taxon>Embryophyta</taxon>
        <taxon>Tracheophyta</taxon>
        <taxon>Spermatophyta</taxon>
        <taxon>Magnoliopsida</taxon>
        <taxon>eudicotyledons</taxon>
        <taxon>Gunneridae</taxon>
        <taxon>Pentapetalae</taxon>
        <taxon>rosids</taxon>
        <taxon>fabids</taxon>
        <taxon>Fagales</taxon>
        <taxon>Fagaceae</taxon>
        <taxon>Quercus</taxon>
    </lineage>
</organism>
<dbReference type="EnsemblPlants" id="QL09p004780:mrna">
    <property type="protein sequence ID" value="QL09p004780:mrna"/>
    <property type="gene ID" value="QL09p004780"/>
</dbReference>
<dbReference type="PANTHER" id="PTHR44372:SF1">
    <property type="entry name" value="ELONGATION FACTOR 1-GAMMA 3"/>
    <property type="match status" value="1"/>
</dbReference>
<dbReference type="PROSITE" id="PS50404">
    <property type="entry name" value="GST_NTER"/>
    <property type="match status" value="1"/>
</dbReference>
<dbReference type="Proteomes" id="UP000594261">
    <property type="component" value="Chromosome 9"/>
</dbReference>
<evidence type="ECO:0000259" key="1">
    <source>
        <dbReference type="PROSITE" id="PS50404"/>
    </source>
</evidence>
<dbReference type="InParanoid" id="A0A7N2MGN9"/>
<dbReference type="Pfam" id="PF02798">
    <property type="entry name" value="GST_N"/>
    <property type="match status" value="1"/>
</dbReference>
<dbReference type="InterPro" id="IPR004045">
    <property type="entry name" value="Glutathione_S-Trfase_N"/>
</dbReference>
<evidence type="ECO:0000313" key="3">
    <source>
        <dbReference type="Proteomes" id="UP000594261"/>
    </source>
</evidence>
<dbReference type="InterPro" id="IPR036249">
    <property type="entry name" value="Thioredoxin-like_sf"/>
</dbReference>
<dbReference type="FunFam" id="3.40.30.10:FF:000148">
    <property type="entry name" value="Elongation factor 1B gamma"/>
    <property type="match status" value="1"/>
</dbReference>
<reference evidence="2 3" key="1">
    <citation type="journal article" date="2016" name="G3 (Bethesda)">
        <title>First Draft Assembly and Annotation of the Genome of a California Endemic Oak Quercus lobata Nee (Fagaceae).</title>
        <authorList>
            <person name="Sork V.L."/>
            <person name="Fitz-Gibbon S.T."/>
            <person name="Puiu D."/>
            <person name="Crepeau M."/>
            <person name="Gugger P.F."/>
            <person name="Sherman R."/>
            <person name="Stevens K."/>
            <person name="Langley C.H."/>
            <person name="Pellegrini M."/>
            <person name="Salzberg S.L."/>
        </authorList>
    </citation>
    <scope>NUCLEOTIDE SEQUENCE [LARGE SCALE GENOMIC DNA]</scope>
    <source>
        <strain evidence="2 3">cv. SW786</strain>
    </source>
</reference>
<evidence type="ECO:0000313" key="2">
    <source>
        <dbReference type="EnsemblPlants" id="QL09p004780:mrna"/>
    </source>
</evidence>
<proteinExistence type="predicted"/>
<reference evidence="2" key="2">
    <citation type="submission" date="2021-01" db="UniProtKB">
        <authorList>
            <consortium name="EnsemblPlants"/>
        </authorList>
    </citation>
    <scope>IDENTIFICATION</scope>
</reference>